<evidence type="ECO:0000256" key="7">
    <source>
        <dbReference type="ARBA" id="ARBA00022795"/>
    </source>
</evidence>
<dbReference type="KEGG" id="cav:M832_07190"/>
<evidence type="ECO:0000259" key="13">
    <source>
        <dbReference type="Pfam" id="PF02108"/>
    </source>
</evidence>
<comment type="similarity">
    <text evidence="3">Belongs to the FliH family.</text>
</comment>
<evidence type="ECO:0000256" key="9">
    <source>
        <dbReference type="ARBA" id="ARBA00023225"/>
    </source>
</evidence>
<dbReference type="PANTHER" id="PTHR34982">
    <property type="entry name" value="YOP PROTEINS TRANSLOCATION PROTEIN L"/>
    <property type="match status" value="1"/>
</dbReference>
<dbReference type="Pfam" id="PF02108">
    <property type="entry name" value="FliH"/>
    <property type="match status" value="1"/>
</dbReference>
<evidence type="ECO:0000313" key="15">
    <source>
        <dbReference type="Proteomes" id="UP000019433"/>
    </source>
</evidence>
<keyword evidence="8" id="KW-0653">Protein transport</keyword>
<dbReference type="NCBIfam" id="NF004968">
    <property type="entry name" value="PRK06328.1"/>
    <property type="match status" value="1"/>
</dbReference>
<evidence type="ECO:0000256" key="6">
    <source>
        <dbReference type="ARBA" id="ARBA00022490"/>
    </source>
</evidence>
<organism evidence="14 15">
    <name type="scientific">Chlamydia avium 10DC88</name>
    <dbReference type="NCBI Taxonomy" id="1229831"/>
    <lineage>
        <taxon>Bacteria</taxon>
        <taxon>Pseudomonadati</taxon>
        <taxon>Chlamydiota</taxon>
        <taxon>Chlamydiia</taxon>
        <taxon>Chlamydiales</taxon>
        <taxon>Chlamydiaceae</taxon>
        <taxon>Chlamydia/Chlamydophila group</taxon>
        <taxon>Chlamydia</taxon>
    </lineage>
</organism>
<evidence type="ECO:0000313" key="14">
    <source>
        <dbReference type="EMBL" id="AHK63570.1"/>
    </source>
</evidence>
<evidence type="ECO:0000256" key="12">
    <source>
        <dbReference type="SAM" id="Coils"/>
    </source>
</evidence>
<evidence type="ECO:0000256" key="11">
    <source>
        <dbReference type="ARBA" id="ARBA00040494"/>
    </source>
</evidence>
<dbReference type="EMBL" id="CP006571">
    <property type="protein sequence ID" value="AHK63570.1"/>
    <property type="molecule type" value="Genomic_DNA"/>
</dbReference>
<protein>
    <recommendedName>
        <fullName evidence="4">Flagellar assembly protein FliH</fullName>
    </recommendedName>
    <alternativeName>
        <fullName evidence="11">Type 3 secretion system stator protein</fullName>
    </alternativeName>
</protein>
<gene>
    <name evidence="14" type="ORF">M832_07190</name>
</gene>
<dbReference type="eggNOG" id="COG1317">
    <property type="taxonomic scope" value="Bacteria"/>
</dbReference>
<dbReference type="InterPro" id="IPR012842">
    <property type="entry name" value="T3SS_SctL/SctL2"/>
</dbReference>
<accession>W8JH97</accession>
<evidence type="ECO:0000256" key="5">
    <source>
        <dbReference type="ARBA" id="ARBA00022448"/>
    </source>
</evidence>
<dbReference type="PATRIC" id="fig|1229831.3.peg.719"/>
<sequence>MFEYVGRAKIKIKTIKKEQRSPNRHFVGFFYAVKWMKFFSLIFKNDEIAPNQKILSPEAFSALLDAQELLVKTKEDSEAYMNATKQECEKLRQEAEKRGFKEGSDAWNTQLAYLEKEMHELRDEIKSSLVPLAIASVKKILGKELETHPDTIVSIIIKALKELTQHKKILIHVNPKDLSIVEQSRPELKKIVEYADTLIIAPQADVSPGGCIIETEAGIINAQLDVQLAALEKAFSTILSQQTSIGTSQSKQEAPMKKTQDKIE</sequence>
<dbReference type="GO" id="GO:0044781">
    <property type="term" value="P:bacterial-type flagellum organization"/>
    <property type="evidence" value="ECO:0007669"/>
    <property type="project" value="UniProtKB-KW"/>
</dbReference>
<feature type="coiled-coil region" evidence="12">
    <location>
        <begin position="74"/>
        <end position="124"/>
    </location>
</feature>
<dbReference type="GO" id="GO:0005829">
    <property type="term" value="C:cytosol"/>
    <property type="evidence" value="ECO:0007669"/>
    <property type="project" value="TreeGrafter"/>
</dbReference>
<proteinExistence type="inferred from homology"/>
<keyword evidence="6" id="KW-0963">Cytoplasm</keyword>
<comment type="function">
    <text evidence="1">Needed for flagellar regrowth and assembly.</text>
</comment>
<name>W8JH97_9CHLA</name>
<evidence type="ECO:0000256" key="10">
    <source>
        <dbReference type="ARBA" id="ARBA00024335"/>
    </source>
</evidence>
<evidence type="ECO:0000256" key="4">
    <source>
        <dbReference type="ARBA" id="ARBA00016507"/>
    </source>
</evidence>
<keyword evidence="7" id="KW-1005">Bacterial flagellum biogenesis</keyword>
<evidence type="ECO:0000256" key="2">
    <source>
        <dbReference type="ARBA" id="ARBA00004496"/>
    </source>
</evidence>
<reference evidence="14 15" key="1">
    <citation type="journal article" date="2014" name="Syst. Appl. Microbiol.">
        <title>Evidence for the existence of two new members of the family Chlamydiaceae and proposal of Chlamydia avium sp. nov. and Chlamydia gallinacea sp. nov.</title>
        <authorList>
            <person name="Sachse K."/>
            <person name="Laroucau K."/>
            <person name="Riege K."/>
            <person name="Wehner S."/>
            <person name="Dilcher M."/>
            <person name="Creasy H.H."/>
            <person name="Weidmann M."/>
            <person name="Myers G."/>
            <person name="Vorimore F."/>
            <person name="Vicari N."/>
            <person name="Magnino S."/>
            <person name="Liebler-Tenorio E."/>
            <person name="Ruettger A."/>
            <person name="Bavoil P.M."/>
            <person name="Hufert F.T."/>
            <person name="Rossello-Mora R."/>
            <person name="Marz M."/>
        </authorList>
    </citation>
    <scope>NUCLEOTIDE SEQUENCE [LARGE SCALE GENOMIC DNA]</scope>
    <source>
        <strain evidence="14 15">10DC88</strain>
    </source>
</reference>
<evidence type="ECO:0000256" key="8">
    <source>
        <dbReference type="ARBA" id="ARBA00022927"/>
    </source>
</evidence>
<feature type="domain" description="Flagellar assembly protein FliH/Type III secretion system HrpE" evidence="13">
    <location>
        <begin position="111"/>
        <end position="229"/>
    </location>
</feature>
<dbReference type="PANTHER" id="PTHR34982:SF1">
    <property type="entry name" value="FLAGELLAR ASSEMBLY PROTEIN FLIH"/>
    <property type="match status" value="1"/>
</dbReference>
<dbReference type="STRING" id="1229831.M832_07190"/>
<keyword evidence="12" id="KW-0175">Coiled coil</keyword>
<comment type="similarity">
    <text evidence="10">Belongs to the SctL stator family.</text>
</comment>
<dbReference type="NCBIfam" id="TIGR02499">
    <property type="entry name" value="HrpE_YscL_not"/>
    <property type="match status" value="1"/>
</dbReference>
<dbReference type="AlphaFoldDB" id="W8JH97"/>
<evidence type="ECO:0000256" key="3">
    <source>
        <dbReference type="ARBA" id="ARBA00006602"/>
    </source>
</evidence>
<comment type="subcellular location">
    <subcellularLocation>
        <location evidence="2">Cytoplasm</location>
    </subcellularLocation>
</comment>
<dbReference type="Gene3D" id="3.30.2320.30">
    <property type="entry name" value="ATP synthase, E subunit, C-terminal"/>
    <property type="match status" value="1"/>
</dbReference>
<keyword evidence="9" id="KW-1006">Bacterial flagellum protein export</keyword>
<dbReference type="InterPro" id="IPR018035">
    <property type="entry name" value="Flagellar_FliH/T3SS_HrpE"/>
</dbReference>
<dbReference type="Proteomes" id="UP000019433">
    <property type="component" value="Chromosome"/>
</dbReference>
<keyword evidence="5" id="KW-0813">Transport</keyword>
<dbReference type="HOGENOM" id="CLU_062625_2_0_0"/>
<dbReference type="GO" id="GO:0030254">
    <property type="term" value="P:protein secretion by the type III secretion system"/>
    <property type="evidence" value="ECO:0007669"/>
    <property type="project" value="InterPro"/>
</dbReference>
<dbReference type="SUPFAM" id="SSF160527">
    <property type="entry name" value="V-type ATPase subunit E-like"/>
    <property type="match status" value="1"/>
</dbReference>
<evidence type="ECO:0000256" key="1">
    <source>
        <dbReference type="ARBA" id="ARBA00003041"/>
    </source>
</evidence>
<dbReference type="InterPro" id="IPR051472">
    <property type="entry name" value="T3SS_Stator/FliH"/>
</dbReference>
<dbReference type="InterPro" id="IPR038495">
    <property type="entry name" value="ATPase_E_C"/>
</dbReference>